<dbReference type="AlphaFoldDB" id="A0A830HWF1"/>
<sequence>MRHTRSARMFASKDSPQRRHVDVEGAGITAGGNKATADARASAELTTASRIKRTTSFAGSLSSPFRIRSRSPGNLVSCSARAEASASSILARADARRSSAFAALTFSAAALSTAVCSADHACLHTVTRPS</sequence>
<accession>A0A830HWF1</accession>
<feature type="region of interest" description="Disordered" evidence="1">
    <location>
        <begin position="1"/>
        <end position="20"/>
    </location>
</feature>
<evidence type="ECO:0000313" key="2">
    <source>
        <dbReference type="EMBL" id="GHP11035.1"/>
    </source>
</evidence>
<proteinExistence type="predicted"/>
<name>A0A830HWF1_9CHLO</name>
<comment type="caution">
    <text evidence="2">The sequence shown here is derived from an EMBL/GenBank/DDBJ whole genome shotgun (WGS) entry which is preliminary data.</text>
</comment>
<protein>
    <submittedName>
        <fullName evidence="2">Uncharacterized protein</fullName>
    </submittedName>
</protein>
<organism evidence="2 3">
    <name type="scientific">Pycnococcus provasolii</name>
    <dbReference type="NCBI Taxonomy" id="41880"/>
    <lineage>
        <taxon>Eukaryota</taxon>
        <taxon>Viridiplantae</taxon>
        <taxon>Chlorophyta</taxon>
        <taxon>Pseudoscourfieldiophyceae</taxon>
        <taxon>Pseudoscourfieldiales</taxon>
        <taxon>Pycnococcaceae</taxon>
        <taxon>Pycnococcus</taxon>
    </lineage>
</organism>
<evidence type="ECO:0000313" key="3">
    <source>
        <dbReference type="Proteomes" id="UP000660262"/>
    </source>
</evidence>
<reference evidence="2" key="1">
    <citation type="submission" date="2020-10" db="EMBL/GenBank/DDBJ databases">
        <title>Unveiling of a novel bifunctional photoreceptor, Dualchrome1, isolated from a cosmopolitan green alga.</title>
        <authorList>
            <person name="Suzuki S."/>
            <person name="Kawachi M."/>
        </authorList>
    </citation>
    <scope>NUCLEOTIDE SEQUENCE</scope>
    <source>
        <strain evidence="2">NIES 2893</strain>
    </source>
</reference>
<dbReference type="Proteomes" id="UP000660262">
    <property type="component" value="Unassembled WGS sequence"/>
</dbReference>
<evidence type="ECO:0000256" key="1">
    <source>
        <dbReference type="SAM" id="MobiDB-lite"/>
    </source>
</evidence>
<dbReference type="EMBL" id="BNJQ01000032">
    <property type="protein sequence ID" value="GHP11035.1"/>
    <property type="molecule type" value="Genomic_DNA"/>
</dbReference>
<gene>
    <name evidence="2" type="ORF">PPROV_000976500</name>
</gene>
<keyword evidence="3" id="KW-1185">Reference proteome</keyword>